<evidence type="ECO:0000313" key="1">
    <source>
        <dbReference type="EMBL" id="GFB22126.1"/>
    </source>
</evidence>
<organism evidence="1">
    <name type="scientific">Tanacetum cinerariifolium</name>
    <name type="common">Dalmatian daisy</name>
    <name type="synonym">Chrysanthemum cinerariifolium</name>
    <dbReference type="NCBI Taxonomy" id="118510"/>
    <lineage>
        <taxon>Eukaryota</taxon>
        <taxon>Viridiplantae</taxon>
        <taxon>Streptophyta</taxon>
        <taxon>Embryophyta</taxon>
        <taxon>Tracheophyta</taxon>
        <taxon>Spermatophyta</taxon>
        <taxon>Magnoliopsida</taxon>
        <taxon>eudicotyledons</taxon>
        <taxon>Gunneridae</taxon>
        <taxon>Pentapetalae</taxon>
        <taxon>asterids</taxon>
        <taxon>campanulids</taxon>
        <taxon>Asterales</taxon>
        <taxon>Asteraceae</taxon>
        <taxon>Asteroideae</taxon>
        <taxon>Anthemideae</taxon>
        <taxon>Anthemidinae</taxon>
        <taxon>Tanacetum</taxon>
    </lineage>
</organism>
<dbReference type="AlphaFoldDB" id="A0A699L1N6"/>
<proteinExistence type="predicted"/>
<name>A0A699L1N6_TANCI</name>
<dbReference type="EMBL" id="BKCJ010578737">
    <property type="protein sequence ID" value="GFB22126.1"/>
    <property type="molecule type" value="Genomic_DNA"/>
</dbReference>
<reference evidence="1" key="1">
    <citation type="journal article" date="2019" name="Sci. Rep.">
        <title>Draft genome of Tanacetum cinerariifolium, the natural source of mosquito coil.</title>
        <authorList>
            <person name="Yamashiro T."/>
            <person name="Shiraishi A."/>
            <person name="Satake H."/>
            <person name="Nakayama K."/>
        </authorList>
    </citation>
    <scope>NUCLEOTIDE SEQUENCE</scope>
</reference>
<accession>A0A699L1N6</accession>
<comment type="caution">
    <text evidence="1">The sequence shown here is derived from an EMBL/GenBank/DDBJ whole genome shotgun (WGS) entry which is preliminary data.</text>
</comment>
<sequence length="71" mass="8018">MHKVFPLPGIEFPLVEKVPTASEEGCHCQKKREATARKIALLSKSRRNCQSKSIDNFTKLVPHVTPLSLLY</sequence>
<protein>
    <submittedName>
        <fullName evidence="1">Uncharacterized protein</fullName>
    </submittedName>
</protein>
<gene>
    <name evidence="1" type="ORF">Tci_694097</name>
</gene>